<feature type="transmembrane region" description="Helical" evidence="10">
    <location>
        <begin position="90"/>
        <end position="111"/>
    </location>
</feature>
<comment type="subcellular location">
    <subcellularLocation>
        <location evidence="1">Membrane</location>
        <topology evidence="1">Multi-pass membrane protein</topology>
    </subcellularLocation>
</comment>
<sequence length="121" mass="13670">MNELLLGYLPIIIFLALSAVIGLALLVAPFAIAVKNPDPEKVSAYECGFDAFDDARMKFDVRFYLVAILFIIFDLEVAFLFPWAVAFNSVGWLGFWSMMAFLGVLTIGFIYEWKKGALEWD</sequence>
<dbReference type="InterPro" id="IPR000440">
    <property type="entry name" value="NADH_UbQ/plastoQ_OxRdtase_su3"/>
</dbReference>
<dbReference type="InterPro" id="IPR038430">
    <property type="entry name" value="NDAH_ubi_oxred_su3_sf"/>
</dbReference>
<keyword evidence="8 11" id="KW-0830">Ubiquinone</keyword>
<proteinExistence type="inferred from homology"/>
<evidence type="ECO:0000256" key="5">
    <source>
        <dbReference type="ARBA" id="ARBA00022967"/>
    </source>
</evidence>
<comment type="similarity">
    <text evidence="2">Belongs to the complex I subunit 3 family.</text>
</comment>
<dbReference type="Gene3D" id="1.20.58.1610">
    <property type="entry name" value="NADH:ubiquinone/plastoquinone oxidoreductase, chain 3"/>
    <property type="match status" value="1"/>
</dbReference>
<evidence type="ECO:0000256" key="7">
    <source>
        <dbReference type="ARBA" id="ARBA00023027"/>
    </source>
</evidence>
<keyword evidence="6 10" id="KW-1133">Transmembrane helix</keyword>
<dbReference type="GO" id="GO:0030964">
    <property type="term" value="C:NADH dehydrogenase complex"/>
    <property type="evidence" value="ECO:0007669"/>
    <property type="project" value="TreeGrafter"/>
</dbReference>
<gene>
    <name evidence="11" type="ORF">MNBD_ALPHA11-655</name>
</gene>
<keyword evidence="4 10" id="KW-0812">Transmembrane</keyword>
<evidence type="ECO:0000256" key="8">
    <source>
        <dbReference type="ARBA" id="ARBA00023075"/>
    </source>
</evidence>
<evidence type="ECO:0000256" key="3">
    <source>
        <dbReference type="ARBA" id="ARBA00022448"/>
    </source>
</evidence>
<dbReference type="Pfam" id="PF00507">
    <property type="entry name" value="Oxidored_q4"/>
    <property type="match status" value="1"/>
</dbReference>
<feature type="transmembrane region" description="Helical" evidence="10">
    <location>
        <begin position="6"/>
        <end position="34"/>
    </location>
</feature>
<keyword evidence="5" id="KW-1278">Translocase</keyword>
<dbReference type="PANTHER" id="PTHR11058:SF9">
    <property type="entry name" value="NADH-UBIQUINONE OXIDOREDUCTASE CHAIN 3"/>
    <property type="match status" value="1"/>
</dbReference>
<evidence type="ECO:0000256" key="1">
    <source>
        <dbReference type="ARBA" id="ARBA00004141"/>
    </source>
</evidence>
<protein>
    <submittedName>
        <fullName evidence="11">NADH ubiquinone oxidoreductase chain A</fullName>
        <ecNumber evidence="11">1.6.5.3</ecNumber>
    </submittedName>
</protein>
<organism evidence="11">
    <name type="scientific">hydrothermal vent metagenome</name>
    <dbReference type="NCBI Taxonomy" id="652676"/>
    <lineage>
        <taxon>unclassified sequences</taxon>
        <taxon>metagenomes</taxon>
        <taxon>ecological metagenomes</taxon>
    </lineage>
</organism>
<dbReference type="HAMAP" id="MF_01394">
    <property type="entry name" value="NDH1_NuoA"/>
    <property type="match status" value="1"/>
</dbReference>
<dbReference type="EMBL" id="UOEQ01000217">
    <property type="protein sequence ID" value="VAW19416.1"/>
    <property type="molecule type" value="Genomic_DNA"/>
</dbReference>
<accession>A0A3B0UIP5</accession>
<dbReference type="EC" id="1.6.5.3" evidence="11"/>
<reference evidence="11" key="1">
    <citation type="submission" date="2018-06" db="EMBL/GenBank/DDBJ databases">
        <authorList>
            <person name="Zhirakovskaya E."/>
        </authorList>
    </citation>
    <scope>NUCLEOTIDE SEQUENCE</scope>
</reference>
<dbReference type="GO" id="GO:0008137">
    <property type="term" value="F:NADH dehydrogenase (ubiquinone) activity"/>
    <property type="evidence" value="ECO:0007669"/>
    <property type="project" value="InterPro"/>
</dbReference>
<name>A0A3B0UIP5_9ZZZZ</name>
<keyword evidence="3" id="KW-0813">Transport</keyword>
<evidence type="ECO:0000256" key="10">
    <source>
        <dbReference type="SAM" id="Phobius"/>
    </source>
</evidence>
<dbReference type="FunFam" id="1.20.58.1610:FF:000004">
    <property type="entry name" value="NADH-quinone oxidoreductase subunit A"/>
    <property type="match status" value="1"/>
</dbReference>
<evidence type="ECO:0000256" key="6">
    <source>
        <dbReference type="ARBA" id="ARBA00022989"/>
    </source>
</evidence>
<dbReference type="GO" id="GO:0016651">
    <property type="term" value="F:oxidoreductase activity, acting on NAD(P)H"/>
    <property type="evidence" value="ECO:0007669"/>
    <property type="project" value="InterPro"/>
</dbReference>
<dbReference type="AlphaFoldDB" id="A0A3B0UIP5"/>
<evidence type="ECO:0000313" key="11">
    <source>
        <dbReference type="EMBL" id="VAW19416.1"/>
    </source>
</evidence>
<dbReference type="PANTHER" id="PTHR11058">
    <property type="entry name" value="NADH-UBIQUINONE OXIDOREDUCTASE CHAIN 3"/>
    <property type="match status" value="1"/>
</dbReference>
<keyword evidence="7" id="KW-0520">NAD</keyword>
<keyword evidence="11" id="KW-0560">Oxidoreductase</keyword>
<evidence type="ECO:0000256" key="4">
    <source>
        <dbReference type="ARBA" id="ARBA00022692"/>
    </source>
</evidence>
<feature type="transmembrane region" description="Helical" evidence="10">
    <location>
        <begin position="63"/>
        <end position="84"/>
    </location>
</feature>
<evidence type="ECO:0000256" key="9">
    <source>
        <dbReference type="ARBA" id="ARBA00023136"/>
    </source>
</evidence>
<dbReference type="InterPro" id="IPR023043">
    <property type="entry name" value="NAD(P)H_OxRDtase_bac/plastid"/>
</dbReference>
<keyword evidence="9 10" id="KW-0472">Membrane</keyword>
<evidence type="ECO:0000256" key="2">
    <source>
        <dbReference type="ARBA" id="ARBA00008472"/>
    </source>
</evidence>